<dbReference type="AlphaFoldDB" id="A0A1L3KPR5"/>
<reference evidence="2" key="1">
    <citation type="submission" date="2016-09" db="EMBL/GenBank/DDBJ databases">
        <title>The developmental transcriptome of the bamboo snout beetle Cyrtotrachelus buqueti and insights into pheromone-binding proteins.</title>
        <authorList>
            <person name="Su T."/>
            <person name="Yang H."/>
        </authorList>
    </citation>
    <scope>NUCLEOTIDE SEQUENCE</scope>
</reference>
<keyword evidence="1" id="KW-1133">Transmembrane helix</keyword>
<organism evidence="2">
    <name type="scientific">Cyrtotrachelus buqueti</name>
    <dbReference type="NCBI Taxonomy" id="1892066"/>
    <lineage>
        <taxon>Eukaryota</taxon>
        <taxon>Metazoa</taxon>
        <taxon>Ecdysozoa</taxon>
        <taxon>Arthropoda</taxon>
        <taxon>Hexapoda</taxon>
        <taxon>Insecta</taxon>
        <taxon>Pterygota</taxon>
        <taxon>Neoptera</taxon>
        <taxon>Endopterygota</taxon>
        <taxon>Coleoptera</taxon>
        <taxon>Polyphaga</taxon>
        <taxon>Cucujiformia</taxon>
        <taxon>Curculionidae</taxon>
        <taxon>Dryophthorinae</taxon>
        <taxon>Cyrtotrachelus</taxon>
    </lineage>
</organism>
<protein>
    <submittedName>
        <fullName evidence="2">Pheromone binding protein 2</fullName>
    </submittedName>
</protein>
<keyword evidence="1" id="KW-0472">Membrane</keyword>
<evidence type="ECO:0000313" key="2">
    <source>
        <dbReference type="EMBL" id="APG79363.1"/>
    </source>
</evidence>
<evidence type="ECO:0000256" key="1">
    <source>
        <dbReference type="SAM" id="Phobius"/>
    </source>
</evidence>
<sequence>MRVFEIALVYQINGIARVLSFNFTFLHDCEGLFFIGLRRQFGLYDVQLYFALVIHESRLLVETLGETFEGGVFREVSLVRFLDQFRIDFALLNALFTVLEDFLLLLFGEFLA</sequence>
<proteinExistence type="evidence at transcript level"/>
<feature type="transmembrane region" description="Helical" evidence="1">
    <location>
        <begin position="89"/>
        <end position="108"/>
    </location>
</feature>
<gene>
    <name evidence="2" type="primary">PBP2</name>
</gene>
<name>A0A1L3KPR5_9CUCU</name>
<accession>A0A1L3KPR5</accession>
<dbReference type="EMBL" id="KX814422">
    <property type="protein sequence ID" value="APG79363.1"/>
    <property type="molecule type" value="mRNA"/>
</dbReference>
<keyword evidence="1" id="KW-0812">Transmembrane</keyword>